<organism evidence="1 2">
    <name type="scientific">Elysia crispata</name>
    <name type="common">lettuce slug</name>
    <dbReference type="NCBI Taxonomy" id="231223"/>
    <lineage>
        <taxon>Eukaryota</taxon>
        <taxon>Metazoa</taxon>
        <taxon>Spiralia</taxon>
        <taxon>Lophotrochozoa</taxon>
        <taxon>Mollusca</taxon>
        <taxon>Gastropoda</taxon>
        <taxon>Heterobranchia</taxon>
        <taxon>Euthyneura</taxon>
        <taxon>Panpulmonata</taxon>
        <taxon>Sacoglossa</taxon>
        <taxon>Placobranchoidea</taxon>
        <taxon>Plakobranchidae</taxon>
        <taxon>Elysia</taxon>
    </lineage>
</organism>
<dbReference type="Proteomes" id="UP001283361">
    <property type="component" value="Unassembled WGS sequence"/>
</dbReference>
<feature type="non-terminal residue" evidence="1">
    <location>
        <position position="1"/>
    </location>
</feature>
<name>A0AAE0XSA9_9GAST</name>
<protein>
    <submittedName>
        <fullName evidence="1">Uncharacterized protein</fullName>
    </submittedName>
</protein>
<sequence>MFGFVFRCNVILELYGELNLWKPSPGLDGISPSGPPTGQNVAVLALTAAGAAPHNT</sequence>
<evidence type="ECO:0000313" key="1">
    <source>
        <dbReference type="EMBL" id="KAK3705833.1"/>
    </source>
</evidence>
<proteinExistence type="predicted"/>
<gene>
    <name evidence="1" type="ORF">RRG08_058914</name>
</gene>
<accession>A0AAE0XSA9</accession>
<keyword evidence="2" id="KW-1185">Reference proteome</keyword>
<comment type="caution">
    <text evidence="1">The sequence shown here is derived from an EMBL/GenBank/DDBJ whole genome shotgun (WGS) entry which is preliminary data.</text>
</comment>
<dbReference type="AlphaFoldDB" id="A0AAE0XSA9"/>
<reference evidence="1" key="1">
    <citation type="journal article" date="2023" name="G3 (Bethesda)">
        <title>A reference genome for the long-term kleptoplast-retaining sea slug Elysia crispata morphotype clarki.</title>
        <authorList>
            <person name="Eastman K.E."/>
            <person name="Pendleton A.L."/>
            <person name="Shaikh M.A."/>
            <person name="Suttiyut T."/>
            <person name="Ogas R."/>
            <person name="Tomko P."/>
            <person name="Gavelis G."/>
            <person name="Widhalm J.R."/>
            <person name="Wisecaver J.H."/>
        </authorList>
    </citation>
    <scope>NUCLEOTIDE SEQUENCE</scope>
    <source>
        <strain evidence="1">ECLA1</strain>
    </source>
</reference>
<evidence type="ECO:0000313" key="2">
    <source>
        <dbReference type="Proteomes" id="UP001283361"/>
    </source>
</evidence>
<dbReference type="EMBL" id="JAWDGP010007763">
    <property type="protein sequence ID" value="KAK3705833.1"/>
    <property type="molecule type" value="Genomic_DNA"/>
</dbReference>